<dbReference type="Proteomes" id="UP000770889">
    <property type="component" value="Unassembled WGS sequence"/>
</dbReference>
<organism evidence="2 3">
    <name type="scientific">Candidatus Thiodiazotropha taylori</name>
    <dbReference type="NCBI Taxonomy" id="2792791"/>
    <lineage>
        <taxon>Bacteria</taxon>
        <taxon>Pseudomonadati</taxon>
        <taxon>Pseudomonadota</taxon>
        <taxon>Gammaproteobacteria</taxon>
        <taxon>Chromatiales</taxon>
        <taxon>Sedimenticolaceae</taxon>
        <taxon>Candidatus Thiodiazotropha</taxon>
    </lineage>
</organism>
<dbReference type="AlphaFoldDB" id="A0A944QSV4"/>
<sequence length="48" mass="5495">MTTNQLTSAIRKRFAGLPNWLRQLTALSFLFFLAKGMLWLGLAAWLIL</sequence>
<dbReference type="EMBL" id="JAHHGM010000004">
    <property type="protein sequence ID" value="MBT2988427.1"/>
    <property type="molecule type" value="Genomic_DNA"/>
</dbReference>
<gene>
    <name evidence="2" type="ORF">KME65_05640</name>
</gene>
<reference evidence="2 3" key="1">
    <citation type="submission" date="2021-05" db="EMBL/GenBank/DDBJ databases">
        <title>Genetic and Functional Diversity in Clade A Lucinid endosymbionts from the Bahamas.</title>
        <authorList>
            <person name="Giani N.M."/>
            <person name="Engel A.S."/>
            <person name="Campbell B.J."/>
        </authorList>
    </citation>
    <scope>NUCLEOTIDE SEQUENCE [LARGE SCALE GENOMIC DNA]</scope>
    <source>
        <strain evidence="2">LUC16012Gg_MoonRockCtena</strain>
    </source>
</reference>
<feature type="transmembrane region" description="Helical" evidence="1">
    <location>
        <begin position="20"/>
        <end position="47"/>
    </location>
</feature>
<evidence type="ECO:0000313" key="3">
    <source>
        <dbReference type="Proteomes" id="UP000770889"/>
    </source>
</evidence>
<name>A0A944QSV4_9GAMM</name>
<protein>
    <submittedName>
        <fullName evidence="2">Alanyl-tRNA synthetase</fullName>
    </submittedName>
</protein>
<keyword evidence="1" id="KW-0812">Transmembrane</keyword>
<evidence type="ECO:0000313" key="2">
    <source>
        <dbReference type="EMBL" id="MBT2988427.1"/>
    </source>
</evidence>
<accession>A0A944QSV4</accession>
<proteinExistence type="predicted"/>
<keyword evidence="1" id="KW-1133">Transmembrane helix</keyword>
<comment type="caution">
    <text evidence="2">The sequence shown here is derived from an EMBL/GenBank/DDBJ whole genome shotgun (WGS) entry which is preliminary data.</text>
</comment>
<keyword evidence="1" id="KW-0472">Membrane</keyword>
<evidence type="ECO:0000256" key="1">
    <source>
        <dbReference type="SAM" id="Phobius"/>
    </source>
</evidence>